<dbReference type="PANTHER" id="PTHR11851">
    <property type="entry name" value="METALLOPROTEASE"/>
    <property type="match status" value="1"/>
</dbReference>
<dbReference type="RefSeq" id="WP_103162172.1">
    <property type="nucleotide sequence ID" value="NZ_MTAH01000002.1"/>
</dbReference>
<reference evidence="4 5" key="1">
    <citation type="submission" date="2017-01" db="EMBL/GenBank/DDBJ databases">
        <title>Comparative Genomics of 38 Pectobacterium strains comprising three species revealed the characteristics of Pectobacterium carotovorum.</title>
        <authorList>
            <person name="Xie H."/>
            <person name="Ma Y."/>
            <person name="Li X."/>
        </authorList>
    </citation>
    <scope>NUCLEOTIDE SEQUENCE [LARGE SCALE GENOMIC DNA]</scope>
    <source>
        <strain evidence="4 5">Q142</strain>
    </source>
</reference>
<dbReference type="Gene3D" id="3.30.830.10">
    <property type="entry name" value="Metalloenzyme, LuxS/M16 peptidase-like"/>
    <property type="match status" value="4"/>
</dbReference>
<feature type="domain" description="Peptidase M16 C-terminal" evidence="3">
    <location>
        <begin position="627"/>
        <end position="805"/>
    </location>
</feature>
<comment type="caution">
    <text evidence="4">The sequence shown here is derived from an EMBL/GenBank/DDBJ whole genome shotgun (WGS) entry which is preliminary data.</text>
</comment>
<dbReference type="Proteomes" id="UP000237274">
    <property type="component" value="Unassembled WGS sequence"/>
</dbReference>
<dbReference type="InterPro" id="IPR011765">
    <property type="entry name" value="Pept_M16_N"/>
</dbReference>
<evidence type="ECO:0000259" key="2">
    <source>
        <dbReference type="Pfam" id="PF00675"/>
    </source>
</evidence>
<organism evidence="4 5">
    <name type="scientific">Pectobacterium odoriferum</name>
    <dbReference type="NCBI Taxonomy" id="78398"/>
    <lineage>
        <taxon>Bacteria</taxon>
        <taxon>Pseudomonadati</taxon>
        <taxon>Pseudomonadota</taxon>
        <taxon>Gammaproteobacteria</taxon>
        <taxon>Enterobacterales</taxon>
        <taxon>Pectobacteriaceae</taxon>
        <taxon>Pectobacterium</taxon>
    </lineage>
</organism>
<evidence type="ECO:0000259" key="3">
    <source>
        <dbReference type="Pfam" id="PF05193"/>
    </source>
</evidence>
<proteinExistence type="inferred from homology"/>
<dbReference type="AlphaFoldDB" id="A0ABD6VRM0"/>
<comment type="similarity">
    <text evidence="1">Belongs to the peptidase M16 family.</text>
</comment>
<evidence type="ECO:0000313" key="5">
    <source>
        <dbReference type="Proteomes" id="UP000237274"/>
    </source>
</evidence>
<dbReference type="SUPFAM" id="SSF63411">
    <property type="entry name" value="LuxS/MPP-like metallohydrolase"/>
    <property type="match status" value="4"/>
</dbReference>
<dbReference type="EMBL" id="MTAO01000003">
    <property type="protein sequence ID" value="POE27584.1"/>
    <property type="molecule type" value="Genomic_DNA"/>
</dbReference>
<sequence length="910" mass="100296">MTTQLTAQPRPEDDERYDNVDIPSTTFVLDNGLTVIVHENHDAPLVSLNLIYQVGSKDEPSGKTGFAHLFEHLMFEGSENAPGSFLENLLKAGASNLNAYTGQDRTTYHETVPVGSLDYALFMEADRMGHFYSTINQDSLDQQRRVVLNEKLQTESGPYGKLHELKLKGCFPASHPYAHTVIGEVKDLQEATLEDVQNWFRTYYSPSNAVLALSGAIDEQTAREKVTAWFGHIPSGPPLSRPAVWVPDIPENRRDVYQAKVPNGSVMLSWNIPPYGDKATVLLSIAADLFASGIASLFVKHLVYEEKIASHVTANINYAALVSQFTITVTAVPGVALSRIEQSVHDILQRFLSHGVDDETLELVKITALSSFANAHKTSAPIAGLLSNSHVMLGDADRYRQIIAIIKQADVDSVRQVAQHWLARACHTLHIVPFTSATTAVQPAGPITPPAILSSAPFQLPAVQHGRLDNGLPLVLIARHSHPTVNIELLLPRVKEDTQSEAALLFDLLNQSGAGERDAFEFSSAVRRLSASINMWRRDQTTTLSLSCRPSQLSALLPLFLDRFQHSKLALSDFERQRGVMRDTLTGLKHNVSGMVSRLLPAVMYPQGHPYRKPSGIEGTKASLERVTFENVQQYQSRAIQPVGGTIVIVGDTTLDQIVPVLNASIGAIPWSQETEQASDRRLSPTRKSQVFVFDVPGAEQSAIAASTIIPGLEWPHEASFTMLNDVLASGFTSRINLNLRENKNWTYGAHGQLLNDVGSRIHSVQTSVQADRTAAAMEEIFDEYRALLSDRPVTADELQEVKNAALLRLQSSIEGLGGLNSMLSHLVRYQLPDDHWQRHQERIRSTTVDDVNTLAKELFHPETLTWLIAGDWTLIQASIQALALGDIHVIAGDGDYLYETNPSDETHVA</sequence>
<dbReference type="InterPro" id="IPR007863">
    <property type="entry name" value="Peptidase_M16_C"/>
</dbReference>
<accession>A0ABD6VRM0</accession>
<dbReference type="InterPro" id="IPR050361">
    <property type="entry name" value="MPP/UQCRC_Complex"/>
</dbReference>
<feature type="domain" description="Peptidase M16 N-terminal" evidence="2">
    <location>
        <begin position="35"/>
        <end position="156"/>
    </location>
</feature>
<name>A0ABD6VRM0_9GAMM</name>
<dbReference type="PANTHER" id="PTHR11851:SF49">
    <property type="entry name" value="MITOCHONDRIAL-PROCESSING PEPTIDASE SUBUNIT ALPHA"/>
    <property type="match status" value="1"/>
</dbReference>
<dbReference type="Pfam" id="PF00675">
    <property type="entry name" value="Peptidase_M16"/>
    <property type="match status" value="1"/>
</dbReference>
<evidence type="ECO:0000256" key="1">
    <source>
        <dbReference type="ARBA" id="ARBA00007261"/>
    </source>
</evidence>
<dbReference type="Pfam" id="PF05193">
    <property type="entry name" value="Peptidase_M16_C"/>
    <property type="match status" value="2"/>
</dbReference>
<protein>
    <submittedName>
        <fullName evidence="4">Peptidase M16</fullName>
    </submittedName>
</protein>
<gene>
    <name evidence="4" type="ORF">BV926_06630</name>
</gene>
<evidence type="ECO:0000313" key="4">
    <source>
        <dbReference type="EMBL" id="POE27584.1"/>
    </source>
</evidence>
<feature type="domain" description="Peptidase M16 C-terminal" evidence="3">
    <location>
        <begin position="191"/>
        <end position="365"/>
    </location>
</feature>
<dbReference type="InterPro" id="IPR011249">
    <property type="entry name" value="Metalloenz_LuxS/M16"/>
</dbReference>